<feature type="compositionally biased region" description="Polar residues" evidence="6">
    <location>
        <begin position="688"/>
        <end position="700"/>
    </location>
</feature>
<evidence type="ECO:0000313" key="9">
    <source>
        <dbReference type="Proteomes" id="UP001338125"/>
    </source>
</evidence>
<organism evidence="8 9">
    <name type="scientific">Cladobotryum mycophilum</name>
    <dbReference type="NCBI Taxonomy" id="491253"/>
    <lineage>
        <taxon>Eukaryota</taxon>
        <taxon>Fungi</taxon>
        <taxon>Dikarya</taxon>
        <taxon>Ascomycota</taxon>
        <taxon>Pezizomycotina</taxon>
        <taxon>Sordariomycetes</taxon>
        <taxon>Hypocreomycetidae</taxon>
        <taxon>Hypocreales</taxon>
        <taxon>Hypocreaceae</taxon>
        <taxon>Cladobotryum</taxon>
    </lineage>
</organism>
<feature type="compositionally biased region" description="Polar residues" evidence="6">
    <location>
        <begin position="588"/>
        <end position="597"/>
    </location>
</feature>
<reference evidence="8 9" key="1">
    <citation type="submission" date="2024-01" db="EMBL/GenBank/DDBJ databases">
        <title>Complete genome of Cladobotryum mycophilum ATHUM6906.</title>
        <authorList>
            <person name="Christinaki A.C."/>
            <person name="Myridakis A.I."/>
            <person name="Kouvelis V.N."/>
        </authorList>
    </citation>
    <scope>NUCLEOTIDE SEQUENCE [LARGE SCALE GENOMIC DNA]</scope>
    <source>
        <strain evidence="8 9">ATHUM6906</strain>
    </source>
</reference>
<dbReference type="Proteomes" id="UP001338125">
    <property type="component" value="Unassembled WGS sequence"/>
</dbReference>
<evidence type="ECO:0000256" key="5">
    <source>
        <dbReference type="ARBA" id="ARBA00040742"/>
    </source>
</evidence>
<name>A0ABR0STG2_9HYPO</name>
<dbReference type="EMBL" id="JAVFKD010000004">
    <property type="protein sequence ID" value="KAK5995442.1"/>
    <property type="molecule type" value="Genomic_DNA"/>
</dbReference>
<comment type="caution">
    <text evidence="8">The sequence shown here is derived from an EMBL/GenBank/DDBJ whole genome shotgun (WGS) entry which is preliminary data.</text>
</comment>
<evidence type="ECO:0000256" key="3">
    <source>
        <dbReference type="ARBA" id="ARBA00022517"/>
    </source>
</evidence>
<feature type="compositionally biased region" description="Basic residues" evidence="6">
    <location>
        <begin position="553"/>
        <end position="569"/>
    </location>
</feature>
<dbReference type="InterPro" id="IPR002687">
    <property type="entry name" value="Nop_dom"/>
</dbReference>
<evidence type="ECO:0000256" key="4">
    <source>
        <dbReference type="ARBA" id="ARBA00023242"/>
    </source>
</evidence>
<gene>
    <name evidence="8" type="ORF">PT974_03848</name>
</gene>
<dbReference type="Gene3D" id="1.10.287.4070">
    <property type="match status" value="1"/>
</dbReference>
<protein>
    <recommendedName>
        <fullName evidence="5">Nucleolar protein 56</fullName>
    </recommendedName>
</protein>
<comment type="similarity">
    <text evidence="2">Belongs to the NOP5/NOP56 family.</text>
</comment>
<dbReference type="SUPFAM" id="SSF89124">
    <property type="entry name" value="Nop domain"/>
    <property type="match status" value="1"/>
</dbReference>
<feature type="compositionally biased region" description="Low complexity" evidence="6">
    <location>
        <begin position="521"/>
        <end position="534"/>
    </location>
</feature>
<evidence type="ECO:0000256" key="2">
    <source>
        <dbReference type="ARBA" id="ARBA00009211"/>
    </source>
</evidence>
<dbReference type="Pfam" id="PF08156">
    <property type="entry name" value="NOP5NT"/>
    <property type="match status" value="1"/>
</dbReference>
<evidence type="ECO:0000313" key="8">
    <source>
        <dbReference type="EMBL" id="KAK5995442.1"/>
    </source>
</evidence>
<dbReference type="InterPro" id="IPR045056">
    <property type="entry name" value="Nop56/Nop58"/>
</dbReference>
<dbReference type="InterPro" id="IPR012974">
    <property type="entry name" value="NOP58/56_N"/>
</dbReference>
<proteinExistence type="inferred from homology"/>
<dbReference type="PANTHER" id="PTHR10894:SF0">
    <property type="entry name" value="NUCLEOLAR PROTEIN 56"/>
    <property type="match status" value="1"/>
</dbReference>
<dbReference type="SMART" id="SM00931">
    <property type="entry name" value="NOSIC"/>
    <property type="match status" value="1"/>
</dbReference>
<dbReference type="InterPro" id="IPR042239">
    <property type="entry name" value="Nop_C"/>
</dbReference>
<feature type="region of interest" description="Disordered" evidence="6">
    <location>
        <begin position="456"/>
        <end position="635"/>
    </location>
</feature>
<dbReference type="PROSITE" id="PS51358">
    <property type="entry name" value="NOP"/>
    <property type="match status" value="1"/>
</dbReference>
<feature type="compositionally biased region" description="Basic and acidic residues" evidence="6">
    <location>
        <begin position="542"/>
        <end position="552"/>
    </location>
</feature>
<feature type="region of interest" description="Disordered" evidence="6">
    <location>
        <begin position="661"/>
        <end position="720"/>
    </location>
</feature>
<keyword evidence="9" id="KW-1185">Reference proteome</keyword>
<feature type="compositionally biased region" description="Basic and acidic residues" evidence="6">
    <location>
        <begin position="599"/>
        <end position="619"/>
    </location>
</feature>
<keyword evidence="4" id="KW-0539">Nucleus</keyword>
<evidence type="ECO:0000256" key="1">
    <source>
        <dbReference type="ARBA" id="ARBA00004604"/>
    </source>
</evidence>
<dbReference type="Gene3D" id="1.10.246.90">
    <property type="entry name" value="Nop domain"/>
    <property type="match status" value="1"/>
</dbReference>
<dbReference type="Pfam" id="PF01798">
    <property type="entry name" value="Nop"/>
    <property type="match status" value="1"/>
</dbReference>
<accession>A0ABR0STG2</accession>
<feature type="compositionally biased region" description="Basic residues" evidence="6">
    <location>
        <begin position="474"/>
        <end position="484"/>
    </location>
</feature>
<dbReference type="PANTHER" id="PTHR10894">
    <property type="entry name" value="NUCLEOLAR PROTEIN 5 NUCLEOLAR PROTEIN NOP5 NOP58"/>
    <property type="match status" value="1"/>
</dbReference>
<evidence type="ECO:0000256" key="6">
    <source>
        <dbReference type="SAM" id="MobiDB-lite"/>
    </source>
</evidence>
<comment type="subcellular location">
    <subcellularLocation>
        <location evidence="1">Nucleus</location>
        <location evidence="1">Nucleolus</location>
    </subcellularLocation>
</comment>
<sequence>MAHVDYALFEAPVGYGLFKVEHQADAVGLKMKEVQEASNDLARFGKMVQLVNFTPFRYGIPVLSIMIFVKAEALANTNDVSEGIVSDQLKAILELNLPKTSGKKGKKSKIVLGVAERNLAGSIKAAFPGLECETPDTSAVVGDLLRGIRLHAEKLLNGLKSGDLLKASLGMGHAYSRAKVKFSVTRNDNHIIQASATIEFQDKGVNLFSMRLREWYGKSFPELEKIVSDNMTYAKLVKLIQDKKSLTQDSLHDLAAVLTEDGEKAQAIIDASKVSMGQDLAARDFEIISGLANLVITQAGNRQATSTYLDNKLATTAPNVQAVVGSNLAARLISKAGSLTNLAKMPSSTVQVMGSEKALFRALKTKSATPKYGVLYHSGFIAKAAAKNKGRISRYLANKVSMASRIDMFSEEPSARFGQAFKQQIEDRLAFYEDGKRPAKNLDVMKSVIASLGDADEAADEEMVDAPEPASAKKEKKDKKKDKKEKKEDKKEKKEDKKEKKEKKENKRKRDEEEEEAPVLTEASASVESTSEVTQQGERDEEPVKVSEDEKKLAKKAKNKRAKEAKRVKKAAEQANPFKHAKAPALAESTSEVTQQCDLGEKPVKVSKNLTDKRQEMKKGKEKKKQHGDEKKNMEERAFVFATDGGQQQVAVAVDSVSLKRKLAPRKQSKTQKELKSKVRKALKAQHKTQLMDQLTTQREAQVEKKTNKAKKNKKSSKRT</sequence>
<feature type="compositionally biased region" description="Basic and acidic residues" evidence="6">
    <location>
        <begin position="485"/>
        <end position="511"/>
    </location>
</feature>
<evidence type="ECO:0000259" key="7">
    <source>
        <dbReference type="PROSITE" id="PS51358"/>
    </source>
</evidence>
<dbReference type="InterPro" id="IPR012976">
    <property type="entry name" value="NOSIC"/>
</dbReference>
<keyword evidence="3" id="KW-0690">Ribosome biogenesis</keyword>
<feature type="compositionally biased region" description="Basic residues" evidence="6">
    <location>
        <begin position="661"/>
        <end position="670"/>
    </location>
</feature>
<feature type="compositionally biased region" description="Basic residues" evidence="6">
    <location>
        <begin position="708"/>
        <end position="720"/>
    </location>
</feature>
<feature type="compositionally biased region" description="Acidic residues" evidence="6">
    <location>
        <begin position="456"/>
        <end position="465"/>
    </location>
</feature>
<feature type="compositionally biased region" description="Basic residues" evidence="6">
    <location>
        <begin position="678"/>
        <end position="687"/>
    </location>
</feature>
<dbReference type="InterPro" id="IPR036070">
    <property type="entry name" value="Nop_dom_sf"/>
</dbReference>
<feature type="domain" description="Nop" evidence="7">
    <location>
        <begin position="316"/>
        <end position="434"/>
    </location>
</feature>